<evidence type="ECO:0000256" key="2">
    <source>
        <dbReference type="ARBA" id="ARBA00022475"/>
    </source>
</evidence>
<evidence type="ECO:0000256" key="8">
    <source>
        <dbReference type="SAM" id="Phobius"/>
    </source>
</evidence>
<protein>
    <submittedName>
        <fullName evidence="10">DUF5706 domain-containing protein</fullName>
    </submittedName>
</protein>
<feature type="transmembrane region" description="Helical" evidence="8">
    <location>
        <begin position="162"/>
        <end position="183"/>
    </location>
</feature>
<keyword evidence="5 8" id="KW-1133">Transmembrane helix</keyword>
<evidence type="ECO:0000256" key="3">
    <source>
        <dbReference type="ARBA" id="ARBA00022692"/>
    </source>
</evidence>
<sequence length="190" mass="21603">MEEEINKDDKSEKLKKYDSRGVQTLFKTLSRNHYNLLKMVDNKARIVLTVNSIITSLLLGLLFVAPKSETAPLDVGVRILIVCSMLSMIFALFSMLPYRYFGSAYKQSGYKGTLYAENFAKLSLSEFKVEFERIMMKGQSIYDEMIADLYFLGKSIARKQRLLYISVIIFLIGLASAIVYSLINGVVEFA</sequence>
<accession>A0A9X1UAY8</accession>
<evidence type="ECO:0000256" key="4">
    <source>
        <dbReference type="ARBA" id="ARBA00022741"/>
    </source>
</evidence>
<gene>
    <name evidence="10" type="ORF">K8089_14010</name>
</gene>
<evidence type="ECO:0000256" key="1">
    <source>
        <dbReference type="ARBA" id="ARBA00004236"/>
    </source>
</evidence>
<dbReference type="GO" id="GO:0051607">
    <property type="term" value="P:defense response to virus"/>
    <property type="evidence" value="ECO:0007669"/>
    <property type="project" value="UniProtKB-KW"/>
</dbReference>
<feature type="transmembrane region" description="Helical" evidence="8">
    <location>
        <begin position="46"/>
        <end position="65"/>
    </location>
</feature>
<keyword evidence="4" id="KW-0547">Nucleotide-binding</keyword>
<dbReference type="GO" id="GO:0000166">
    <property type="term" value="F:nucleotide binding"/>
    <property type="evidence" value="ECO:0007669"/>
    <property type="project" value="UniProtKB-KW"/>
</dbReference>
<feature type="domain" description="Pycsar effector protein" evidence="9">
    <location>
        <begin position="25"/>
        <end position="179"/>
    </location>
</feature>
<dbReference type="RefSeq" id="WP_237603923.1">
    <property type="nucleotide sequence ID" value="NZ_JAIRBA010000034.1"/>
</dbReference>
<dbReference type="Pfam" id="PF18967">
    <property type="entry name" value="PycTM"/>
    <property type="match status" value="1"/>
</dbReference>
<feature type="transmembrane region" description="Helical" evidence="8">
    <location>
        <begin position="77"/>
        <end position="98"/>
    </location>
</feature>
<evidence type="ECO:0000256" key="7">
    <source>
        <dbReference type="ARBA" id="ARBA00023136"/>
    </source>
</evidence>
<organism evidence="10 11">
    <name type="scientific">Aequorivita vitellina</name>
    <dbReference type="NCBI Taxonomy" id="2874475"/>
    <lineage>
        <taxon>Bacteria</taxon>
        <taxon>Pseudomonadati</taxon>
        <taxon>Bacteroidota</taxon>
        <taxon>Flavobacteriia</taxon>
        <taxon>Flavobacteriales</taxon>
        <taxon>Flavobacteriaceae</taxon>
        <taxon>Aequorivita</taxon>
    </lineage>
</organism>
<comment type="subcellular location">
    <subcellularLocation>
        <location evidence="1">Cell membrane</location>
    </subcellularLocation>
</comment>
<keyword evidence="2" id="KW-1003">Cell membrane</keyword>
<dbReference type="EMBL" id="JAIRBA010000034">
    <property type="protein sequence ID" value="MCG2420141.1"/>
    <property type="molecule type" value="Genomic_DNA"/>
</dbReference>
<name>A0A9X1UAY8_9FLAO</name>
<evidence type="ECO:0000256" key="6">
    <source>
        <dbReference type="ARBA" id="ARBA00023118"/>
    </source>
</evidence>
<evidence type="ECO:0000313" key="11">
    <source>
        <dbReference type="Proteomes" id="UP001139461"/>
    </source>
</evidence>
<comment type="caution">
    <text evidence="10">The sequence shown here is derived from an EMBL/GenBank/DDBJ whole genome shotgun (WGS) entry which is preliminary data.</text>
</comment>
<evidence type="ECO:0000256" key="5">
    <source>
        <dbReference type="ARBA" id="ARBA00022989"/>
    </source>
</evidence>
<reference evidence="10" key="1">
    <citation type="submission" date="2021-09" db="EMBL/GenBank/DDBJ databases">
        <title>Genome of Aequorivita sp. strain F47161.</title>
        <authorList>
            <person name="Wang Y."/>
        </authorList>
    </citation>
    <scope>NUCLEOTIDE SEQUENCE</scope>
    <source>
        <strain evidence="10">F47161</strain>
    </source>
</reference>
<keyword evidence="7 8" id="KW-0472">Membrane</keyword>
<dbReference type="InterPro" id="IPR043760">
    <property type="entry name" value="PycTM_dom"/>
</dbReference>
<proteinExistence type="predicted"/>
<keyword evidence="3 8" id="KW-0812">Transmembrane</keyword>
<evidence type="ECO:0000313" key="10">
    <source>
        <dbReference type="EMBL" id="MCG2420141.1"/>
    </source>
</evidence>
<evidence type="ECO:0000259" key="9">
    <source>
        <dbReference type="Pfam" id="PF18967"/>
    </source>
</evidence>
<dbReference type="Proteomes" id="UP001139461">
    <property type="component" value="Unassembled WGS sequence"/>
</dbReference>
<dbReference type="GO" id="GO:0005886">
    <property type="term" value="C:plasma membrane"/>
    <property type="evidence" value="ECO:0007669"/>
    <property type="project" value="UniProtKB-SubCell"/>
</dbReference>
<keyword evidence="6" id="KW-0051">Antiviral defense</keyword>
<keyword evidence="11" id="KW-1185">Reference proteome</keyword>
<dbReference type="AlphaFoldDB" id="A0A9X1UAY8"/>